<feature type="domain" description="RNA polymerase sigma-70" evidence="6">
    <location>
        <begin position="96"/>
        <end position="109"/>
    </location>
</feature>
<dbReference type="NCBIfam" id="TIGR02980">
    <property type="entry name" value="SigBFG"/>
    <property type="match status" value="1"/>
</dbReference>
<dbReference type="PANTHER" id="PTHR30385">
    <property type="entry name" value="SIGMA FACTOR F FLAGELLAR"/>
    <property type="match status" value="1"/>
</dbReference>
<dbReference type="InterPro" id="IPR007630">
    <property type="entry name" value="RNA_pol_sigma70_r4"/>
</dbReference>
<dbReference type="InterPro" id="IPR000943">
    <property type="entry name" value="RNA_pol_sigma70"/>
</dbReference>
<protein>
    <submittedName>
        <fullName evidence="7">RNA polymerase sigma factor SigF</fullName>
    </submittedName>
</protein>
<organism evidence="7 8">
    <name type="scientific">Kitasatospora paranensis</name>
    <dbReference type="NCBI Taxonomy" id="258053"/>
    <lineage>
        <taxon>Bacteria</taxon>
        <taxon>Bacillati</taxon>
        <taxon>Actinomycetota</taxon>
        <taxon>Actinomycetes</taxon>
        <taxon>Kitasatosporales</taxon>
        <taxon>Streptomycetaceae</taxon>
        <taxon>Kitasatospora</taxon>
    </lineage>
</organism>
<dbReference type="Gene3D" id="1.20.120.1810">
    <property type="match status" value="1"/>
</dbReference>
<dbReference type="InterPro" id="IPR013325">
    <property type="entry name" value="RNA_pol_sigma_r2"/>
</dbReference>
<dbReference type="Pfam" id="PF04542">
    <property type="entry name" value="Sigma70_r2"/>
    <property type="match status" value="1"/>
</dbReference>
<keyword evidence="3" id="KW-0238">DNA-binding</keyword>
<dbReference type="Gene3D" id="1.10.10.10">
    <property type="entry name" value="Winged helix-like DNA-binding domain superfamily/Winged helix DNA-binding domain"/>
    <property type="match status" value="2"/>
</dbReference>
<dbReference type="InterPro" id="IPR036388">
    <property type="entry name" value="WH-like_DNA-bd_sf"/>
</dbReference>
<dbReference type="NCBIfam" id="TIGR02937">
    <property type="entry name" value="sigma70-ECF"/>
    <property type="match status" value="1"/>
</dbReference>
<dbReference type="RefSeq" id="WP_345708615.1">
    <property type="nucleotide sequence ID" value="NZ_BAABKV010000001.1"/>
</dbReference>
<keyword evidence="1" id="KW-0805">Transcription regulation</keyword>
<gene>
    <name evidence="7" type="ORF">ACFQMG_30150</name>
</gene>
<evidence type="ECO:0000313" key="8">
    <source>
        <dbReference type="Proteomes" id="UP001596435"/>
    </source>
</evidence>
<dbReference type="InterPro" id="IPR013324">
    <property type="entry name" value="RNA_pol_sigma_r3/r4-like"/>
</dbReference>
<dbReference type="PROSITE" id="PS00715">
    <property type="entry name" value="SIGMA70_1"/>
    <property type="match status" value="1"/>
</dbReference>
<dbReference type="SUPFAM" id="SSF88946">
    <property type="entry name" value="Sigma2 domain of RNA polymerase sigma factors"/>
    <property type="match status" value="1"/>
</dbReference>
<dbReference type="InterPro" id="IPR007624">
    <property type="entry name" value="RNA_pol_sigma70_r3"/>
</dbReference>
<evidence type="ECO:0000256" key="1">
    <source>
        <dbReference type="ARBA" id="ARBA00023015"/>
    </source>
</evidence>
<dbReference type="Pfam" id="PF04539">
    <property type="entry name" value="Sigma70_r3"/>
    <property type="match status" value="1"/>
</dbReference>
<dbReference type="InterPro" id="IPR014284">
    <property type="entry name" value="RNA_pol_sigma-70_dom"/>
</dbReference>
<proteinExistence type="predicted"/>
<dbReference type="CDD" id="cd06171">
    <property type="entry name" value="Sigma70_r4"/>
    <property type="match status" value="1"/>
</dbReference>
<dbReference type="SUPFAM" id="SSF88659">
    <property type="entry name" value="Sigma3 and sigma4 domains of RNA polymerase sigma factors"/>
    <property type="match status" value="2"/>
</dbReference>
<reference evidence="8" key="1">
    <citation type="journal article" date="2019" name="Int. J. Syst. Evol. Microbiol.">
        <title>The Global Catalogue of Microorganisms (GCM) 10K type strain sequencing project: providing services to taxonomists for standard genome sequencing and annotation.</title>
        <authorList>
            <consortium name="The Broad Institute Genomics Platform"/>
            <consortium name="The Broad Institute Genome Sequencing Center for Infectious Disease"/>
            <person name="Wu L."/>
            <person name="Ma J."/>
        </authorList>
    </citation>
    <scope>NUCLEOTIDE SEQUENCE [LARGE SCALE GENOMIC DNA]</scope>
    <source>
        <strain evidence="8">CGMCC 1.12859</strain>
    </source>
</reference>
<accession>A0ABW2G5H0</accession>
<dbReference type="Pfam" id="PF04545">
    <property type="entry name" value="Sigma70_r4"/>
    <property type="match status" value="1"/>
</dbReference>
<evidence type="ECO:0000256" key="3">
    <source>
        <dbReference type="ARBA" id="ARBA00023125"/>
    </source>
</evidence>
<dbReference type="InterPro" id="IPR007627">
    <property type="entry name" value="RNA_pol_sigma70_r2"/>
</dbReference>
<dbReference type="EMBL" id="JBHTAJ010000079">
    <property type="protein sequence ID" value="MFC7183817.1"/>
    <property type="molecule type" value="Genomic_DNA"/>
</dbReference>
<dbReference type="Proteomes" id="UP001596435">
    <property type="component" value="Unassembled WGS sequence"/>
</dbReference>
<evidence type="ECO:0000256" key="4">
    <source>
        <dbReference type="ARBA" id="ARBA00023163"/>
    </source>
</evidence>
<evidence type="ECO:0000256" key="2">
    <source>
        <dbReference type="ARBA" id="ARBA00023082"/>
    </source>
</evidence>
<keyword evidence="2" id="KW-0731">Sigma factor</keyword>
<keyword evidence="4" id="KW-0804">Transcription</keyword>
<keyword evidence="8" id="KW-1185">Reference proteome</keyword>
<name>A0ABW2G5H0_9ACTN</name>
<dbReference type="InterPro" id="IPR014322">
    <property type="entry name" value="RNA_pol_sigma-B/F/G"/>
</dbReference>
<dbReference type="PANTHER" id="PTHR30385:SF4">
    <property type="entry name" value="RNA POLYMERASE SIGMA-E FACTOR"/>
    <property type="match status" value="1"/>
</dbReference>
<evidence type="ECO:0000259" key="6">
    <source>
        <dbReference type="PROSITE" id="PS00715"/>
    </source>
</evidence>
<feature type="region of interest" description="Disordered" evidence="5">
    <location>
        <begin position="1"/>
        <end position="22"/>
    </location>
</feature>
<evidence type="ECO:0000313" key="7">
    <source>
        <dbReference type="EMBL" id="MFC7183817.1"/>
    </source>
</evidence>
<comment type="caution">
    <text evidence="7">The sequence shown here is derived from an EMBL/GenBank/DDBJ whole genome shotgun (WGS) entry which is preliminary data.</text>
</comment>
<evidence type="ECO:0000256" key="5">
    <source>
        <dbReference type="SAM" id="MobiDB-lite"/>
    </source>
</evidence>
<sequence>MSEVSTIGTVPPAAGRCAGAEQQPAPVLDGPVIDDPSAVAPADAKALSASLLERLRTLEEGSAEYSYVRGTLIELNVSLVRYVARRFRQSGEPMEDIVQVGTIGLIKAIDRFDPTRGLEFVTFAIPTVVGEIKRFFRDTTWAVHVPRRLQELRLAIAKGRDHLEQTLGRPATVAELAAHLGITEEEVVEGMVAGNAHTAGSLDLREEGEGGDGSLLQRLGRHDPGLEKVDNLQTLKPMVAALGERDRRILHMRFVEEMTQAEIGAELGVSQMHVSRLLARILAGLRAGLLGDAA</sequence>
<dbReference type="PRINTS" id="PR00046">
    <property type="entry name" value="SIGMA70FCT"/>
</dbReference>